<proteinExistence type="predicted"/>
<sequence>MTTIFELSADDLFSLVITLKPNIDKDKIEREDVASLQSKVTEWLLLNGLSTLHKFTKNGSEWSTPPRADDCESCRHFKMQHKFIPSVVVNQPLATGENLVTFDVKSKDSAVEQPPCTPRSRW</sequence>
<evidence type="ECO:0000313" key="1">
    <source>
        <dbReference type="Proteomes" id="UP000095283"/>
    </source>
</evidence>
<name>A0A1I7XSV1_HETBA</name>
<dbReference type="AlphaFoldDB" id="A0A1I7XSV1"/>
<dbReference type="WBParaSite" id="Hba_20819">
    <property type="protein sequence ID" value="Hba_20819"/>
    <property type="gene ID" value="Hba_20819"/>
</dbReference>
<dbReference type="Proteomes" id="UP000095283">
    <property type="component" value="Unplaced"/>
</dbReference>
<reference evidence="2" key="1">
    <citation type="submission" date="2016-11" db="UniProtKB">
        <authorList>
            <consortium name="WormBaseParasite"/>
        </authorList>
    </citation>
    <scope>IDENTIFICATION</scope>
</reference>
<accession>A0A1I7XSV1</accession>
<evidence type="ECO:0000313" key="2">
    <source>
        <dbReference type="WBParaSite" id="Hba_20819"/>
    </source>
</evidence>
<keyword evidence="1" id="KW-1185">Reference proteome</keyword>
<organism evidence="1 2">
    <name type="scientific">Heterorhabditis bacteriophora</name>
    <name type="common">Entomopathogenic nematode worm</name>
    <dbReference type="NCBI Taxonomy" id="37862"/>
    <lineage>
        <taxon>Eukaryota</taxon>
        <taxon>Metazoa</taxon>
        <taxon>Ecdysozoa</taxon>
        <taxon>Nematoda</taxon>
        <taxon>Chromadorea</taxon>
        <taxon>Rhabditida</taxon>
        <taxon>Rhabditina</taxon>
        <taxon>Rhabditomorpha</taxon>
        <taxon>Strongyloidea</taxon>
        <taxon>Heterorhabditidae</taxon>
        <taxon>Heterorhabditis</taxon>
    </lineage>
</organism>
<protein>
    <submittedName>
        <fullName evidence="2">Ubiquitinyl hydrolase 1</fullName>
    </submittedName>
</protein>